<protein>
    <recommendedName>
        <fullName evidence="11">FHA domain-containing protein</fullName>
    </recommendedName>
</protein>
<gene>
    <name evidence="5" type="ORF">E3Q01_01450</name>
    <name evidence="6" type="ORF">E3Q03_01750</name>
    <name evidence="4" type="ORF">E3Q10_00623</name>
    <name evidence="3" type="ORF">E3Q17_01597</name>
</gene>
<evidence type="ECO:0000313" key="5">
    <source>
        <dbReference type="EMBL" id="TIC67094.1"/>
    </source>
</evidence>
<accession>A0A4T0Q298</accession>
<evidence type="ECO:0000313" key="7">
    <source>
        <dbReference type="Proteomes" id="UP000305362"/>
    </source>
</evidence>
<dbReference type="Proteomes" id="UP000305647">
    <property type="component" value="Unassembled WGS sequence"/>
</dbReference>
<feature type="transmembrane region" description="Helical" evidence="2">
    <location>
        <begin position="286"/>
        <end position="309"/>
    </location>
</feature>
<reference evidence="7 8" key="1">
    <citation type="submission" date="2019-03" db="EMBL/GenBank/DDBJ databases">
        <title>Sequencing 25 genomes of Wallemia mellicola.</title>
        <authorList>
            <person name="Gostincar C."/>
        </authorList>
    </citation>
    <scope>NUCLEOTIDE SEQUENCE [LARGE SCALE GENOMIC DNA]</scope>
    <source>
        <strain evidence="3 9">EXF-1262</strain>
        <strain evidence="6 7">EXF-1277</strain>
        <strain evidence="5 10">EXF-757</strain>
        <strain evidence="4 8">EXF-8738</strain>
    </source>
</reference>
<dbReference type="EMBL" id="SPRO01000004">
    <property type="protein sequence ID" value="TIC33661.1"/>
    <property type="molecule type" value="Genomic_DNA"/>
</dbReference>
<dbReference type="Gene3D" id="2.60.200.20">
    <property type="match status" value="1"/>
</dbReference>
<evidence type="ECO:0008006" key="11">
    <source>
        <dbReference type="Google" id="ProtNLM"/>
    </source>
</evidence>
<evidence type="ECO:0000313" key="4">
    <source>
        <dbReference type="EMBL" id="TIC33661.1"/>
    </source>
</evidence>
<name>A0A4T0Q298_9BASI</name>
<dbReference type="EMBL" id="SPRV01000014">
    <property type="protein sequence ID" value="TIC68043.1"/>
    <property type="molecule type" value="Genomic_DNA"/>
</dbReference>
<comment type="caution">
    <text evidence="4">The sequence shown here is derived from an EMBL/GenBank/DDBJ whole genome shotgun (WGS) entry which is preliminary data.</text>
</comment>
<evidence type="ECO:0000256" key="2">
    <source>
        <dbReference type="SAM" id="Phobius"/>
    </source>
</evidence>
<dbReference type="Proteomes" id="UP000310708">
    <property type="component" value="Unassembled WGS sequence"/>
</dbReference>
<dbReference type="EMBL" id="SPRH01000014">
    <property type="protein sequence ID" value="TIC01993.1"/>
    <property type="molecule type" value="Genomic_DNA"/>
</dbReference>
<dbReference type="AlphaFoldDB" id="A0A4T0Q298"/>
<dbReference type="InterPro" id="IPR008984">
    <property type="entry name" value="SMAD_FHA_dom_sf"/>
</dbReference>
<evidence type="ECO:0000256" key="1">
    <source>
        <dbReference type="SAM" id="MobiDB-lite"/>
    </source>
</evidence>
<dbReference type="OrthoDB" id="10655635at2759"/>
<organism evidence="4 8">
    <name type="scientific">Wallemia mellicola</name>
    <dbReference type="NCBI Taxonomy" id="1708541"/>
    <lineage>
        <taxon>Eukaryota</taxon>
        <taxon>Fungi</taxon>
        <taxon>Dikarya</taxon>
        <taxon>Basidiomycota</taxon>
        <taxon>Wallemiomycotina</taxon>
        <taxon>Wallemiomycetes</taxon>
        <taxon>Wallemiales</taxon>
        <taxon>Wallemiaceae</taxon>
        <taxon>Wallemia</taxon>
    </lineage>
</organism>
<keyword evidence="2" id="KW-0812">Transmembrane</keyword>
<evidence type="ECO:0000313" key="10">
    <source>
        <dbReference type="Proteomes" id="UP000310708"/>
    </source>
</evidence>
<dbReference type="OMA" id="PPAEYKQ"/>
<dbReference type="EMBL" id="SPRX01000013">
    <property type="protein sequence ID" value="TIC67094.1"/>
    <property type="molecule type" value="Genomic_DNA"/>
</dbReference>
<sequence length="312" mass="34985">MELKLKLESGDTIPISDNQKIGRKLFKDYPQSKTISKNHGQIYLDRYLVMYEDLGSLHGSYIIKDGKPSKITPYEPLEIGRGVKLQLAKHLQAHGGRYKPMTFTVEAEPDFRSTSFSARFSDIMDSDDIEEVSSNKQSDNKKPLVEKVDSGELSDDSELFEPSSVLNPAPGYTASDYASDSKESDNNVDSELDERLNELECIIAEHDGSLEKIDNSMRQIKVQSFKNAIIYKRLQVAKRKDAFRSAKLKSNKLKKARKTTEKMNEKMTEKMTEKRIEKPSNYNQSLTAGIIGGAIGVSLGAAATITFLLNLD</sequence>
<keyword evidence="2" id="KW-0472">Membrane</keyword>
<proteinExistence type="predicted"/>
<evidence type="ECO:0000313" key="3">
    <source>
        <dbReference type="EMBL" id="TIC01993.1"/>
    </source>
</evidence>
<feature type="region of interest" description="Disordered" evidence="1">
    <location>
        <begin position="151"/>
        <end position="191"/>
    </location>
</feature>
<dbReference type="SUPFAM" id="SSF49879">
    <property type="entry name" value="SMAD/FHA domain"/>
    <property type="match status" value="1"/>
</dbReference>
<dbReference type="Proteomes" id="UP000305362">
    <property type="component" value="Unassembled WGS sequence"/>
</dbReference>
<evidence type="ECO:0000313" key="6">
    <source>
        <dbReference type="EMBL" id="TIC68043.1"/>
    </source>
</evidence>
<dbReference type="Proteomes" id="UP000307169">
    <property type="component" value="Unassembled WGS sequence"/>
</dbReference>
<keyword evidence="2" id="KW-1133">Transmembrane helix</keyword>
<evidence type="ECO:0000313" key="9">
    <source>
        <dbReference type="Proteomes" id="UP000307169"/>
    </source>
</evidence>
<evidence type="ECO:0000313" key="8">
    <source>
        <dbReference type="Proteomes" id="UP000305647"/>
    </source>
</evidence>